<accession>A0A8C9QBP3</accession>
<dbReference type="AlphaFoldDB" id="A0A8C9QBP3"/>
<protein>
    <submittedName>
        <fullName evidence="2">Uncharacterized protein</fullName>
    </submittedName>
</protein>
<reference evidence="2" key="2">
    <citation type="submission" date="2025-09" db="UniProtKB">
        <authorList>
            <consortium name="Ensembl"/>
        </authorList>
    </citation>
    <scope>IDENTIFICATION</scope>
</reference>
<name>A0A8C9QBP3_SPEDA</name>
<sequence>MEPRTHKKCPQHKKPKSKAQDRFTNSFPYRFSWLTEPTTESLKVWDSRNTRPRDLLPLQKKLVATRSIPVPGLGAPQHTASPSIYPPPPPPPQCHLWELKLLSLRFPKQAPSPPPFPLHSDTKDPWLREANQPSRGFS</sequence>
<reference evidence="2" key="1">
    <citation type="submission" date="2025-08" db="UniProtKB">
        <authorList>
            <consortium name="Ensembl"/>
        </authorList>
    </citation>
    <scope>IDENTIFICATION</scope>
</reference>
<dbReference type="PANTHER" id="PTHR37875">
    <property type="entry name" value="HYPOTHETICAL PROTEIN LOC685964"/>
    <property type="match status" value="1"/>
</dbReference>
<organism evidence="2 3">
    <name type="scientific">Spermophilus dauricus</name>
    <name type="common">Daurian ground squirrel</name>
    <dbReference type="NCBI Taxonomy" id="99837"/>
    <lineage>
        <taxon>Eukaryota</taxon>
        <taxon>Metazoa</taxon>
        <taxon>Chordata</taxon>
        <taxon>Craniata</taxon>
        <taxon>Vertebrata</taxon>
        <taxon>Euteleostomi</taxon>
        <taxon>Mammalia</taxon>
        <taxon>Eutheria</taxon>
        <taxon>Euarchontoglires</taxon>
        <taxon>Glires</taxon>
        <taxon>Rodentia</taxon>
        <taxon>Sciuromorpha</taxon>
        <taxon>Sciuridae</taxon>
        <taxon>Xerinae</taxon>
        <taxon>Marmotini</taxon>
        <taxon>Spermophilus</taxon>
    </lineage>
</organism>
<evidence type="ECO:0000313" key="2">
    <source>
        <dbReference type="Ensembl" id="ENSSDAP00000019761.1"/>
    </source>
</evidence>
<dbReference type="InterPro" id="IPR038782">
    <property type="entry name" value="C3orf22"/>
</dbReference>
<feature type="region of interest" description="Disordered" evidence="1">
    <location>
        <begin position="69"/>
        <end position="90"/>
    </location>
</feature>
<feature type="region of interest" description="Disordered" evidence="1">
    <location>
        <begin position="108"/>
        <end position="138"/>
    </location>
</feature>
<dbReference type="Proteomes" id="UP000694422">
    <property type="component" value="Unplaced"/>
</dbReference>
<dbReference type="Ensembl" id="ENSSDAT00000022602.1">
    <property type="protein sequence ID" value="ENSSDAP00000019761.1"/>
    <property type="gene ID" value="ENSSDAG00000018011.1"/>
</dbReference>
<proteinExistence type="predicted"/>
<evidence type="ECO:0000256" key="1">
    <source>
        <dbReference type="SAM" id="MobiDB-lite"/>
    </source>
</evidence>
<evidence type="ECO:0000313" key="3">
    <source>
        <dbReference type="Proteomes" id="UP000694422"/>
    </source>
</evidence>
<feature type="compositionally biased region" description="Basic residues" evidence="1">
    <location>
        <begin position="1"/>
        <end position="17"/>
    </location>
</feature>
<dbReference type="PANTHER" id="PTHR37875:SF1">
    <property type="entry name" value="CHROMOSOME 3 OPEN READING FRAME 22"/>
    <property type="match status" value="1"/>
</dbReference>
<feature type="region of interest" description="Disordered" evidence="1">
    <location>
        <begin position="1"/>
        <end position="23"/>
    </location>
</feature>
<keyword evidence="3" id="KW-1185">Reference proteome</keyword>